<accession>A0AAV7YSJ8</accession>
<protein>
    <submittedName>
        <fullName evidence="2">Uncharacterized protein</fullName>
    </submittedName>
</protein>
<evidence type="ECO:0000313" key="2">
    <source>
        <dbReference type="EMBL" id="KAJ3432747.1"/>
    </source>
</evidence>
<organism evidence="2 3">
    <name type="scientific">Anaeramoeba flamelloides</name>
    <dbReference type="NCBI Taxonomy" id="1746091"/>
    <lineage>
        <taxon>Eukaryota</taxon>
        <taxon>Metamonada</taxon>
        <taxon>Anaeramoebidae</taxon>
        <taxon>Anaeramoeba</taxon>
    </lineage>
</organism>
<evidence type="ECO:0000256" key="1">
    <source>
        <dbReference type="SAM" id="MobiDB-lite"/>
    </source>
</evidence>
<feature type="compositionally biased region" description="Low complexity" evidence="1">
    <location>
        <begin position="211"/>
        <end position="222"/>
    </location>
</feature>
<proteinExistence type="predicted"/>
<dbReference type="EMBL" id="JANTQA010000047">
    <property type="protein sequence ID" value="KAJ3432747.1"/>
    <property type="molecule type" value="Genomic_DNA"/>
</dbReference>
<reference evidence="2" key="1">
    <citation type="submission" date="2022-08" db="EMBL/GenBank/DDBJ databases">
        <title>Novel sulphate-reducing endosymbionts in the free-living metamonad Anaeramoeba.</title>
        <authorList>
            <person name="Jerlstrom-Hultqvist J."/>
            <person name="Cepicka I."/>
            <person name="Gallot-Lavallee L."/>
            <person name="Salas-Leiva D."/>
            <person name="Curtis B.A."/>
            <person name="Zahonova K."/>
            <person name="Pipaliya S."/>
            <person name="Dacks J."/>
            <person name="Roger A.J."/>
        </authorList>
    </citation>
    <scope>NUCLEOTIDE SEQUENCE</scope>
    <source>
        <strain evidence="2">Busselton2</strain>
    </source>
</reference>
<comment type="caution">
    <text evidence="2">The sequence shown here is derived from an EMBL/GenBank/DDBJ whole genome shotgun (WGS) entry which is preliminary data.</text>
</comment>
<sequence length="392" mass="45936">MNKTNYQIIFPKNKSNQKGHKITKCTYHKKIKKNLKSECLRDQTKQNLKKIGIFHYDSIKLIELSSLFTEEELFETEFQFYVPFKIISFENENVVNRTIWATNDRTYSPSSDLVPVIIHSSQYIPDKTKLQSTPVGVIVGVTHLDSQPQMYNMRRKNGIRSRYSTKQTGFVVTICSIQFLYKQSEIPTDFLEKNSVSKQRESNNNKSQPINTHNTTNNNHSKNTSDKNANHTTNCEYNCEKPVDDEFKNLLDIVNTPINKQDDQKISNSILSKDMKKKSFVTEDQTKFKVISVDNFCGIENNPFSNFNPLESQMQSNYDFNFGFDFDLNLNFEYDFENYYNYESQCHQIENINFDALFLDTFSTTSENKSGRGKRLSNDLYTPKFYKRFIRD</sequence>
<name>A0AAV7YSJ8_9EUKA</name>
<dbReference type="Proteomes" id="UP001146793">
    <property type="component" value="Unassembled WGS sequence"/>
</dbReference>
<dbReference type="AlphaFoldDB" id="A0AAV7YSJ8"/>
<evidence type="ECO:0000313" key="3">
    <source>
        <dbReference type="Proteomes" id="UP001146793"/>
    </source>
</evidence>
<feature type="region of interest" description="Disordered" evidence="1">
    <location>
        <begin position="194"/>
        <end position="232"/>
    </location>
</feature>
<gene>
    <name evidence="2" type="ORF">M0812_21690</name>
</gene>